<dbReference type="PANTHER" id="PTHR30071:SF1">
    <property type="entry name" value="CYTOCHROME B_B6 PROTEIN-RELATED"/>
    <property type="match status" value="1"/>
</dbReference>
<gene>
    <name evidence="8" type="ORF">GSMUA_09900.1</name>
</gene>
<accession>A0A8D7BE72</accession>
<dbReference type="GO" id="GO:0020037">
    <property type="term" value="F:heme binding"/>
    <property type="evidence" value="ECO:0007669"/>
    <property type="project" value="InterPro"/>
</dbReference>
<evidence type="ECO:0000256" key="1">
    <source>
        <dbReference type="ARBA" id="ARBA00004141"/>
    </source>
</evidence>
<comment type="subcellular location">
    <subcellularLocation>
        <location evidence="1">Membrane</location>
        <topology evidence="1">Multi-pass membrane protein</topology>
    </subcellularLocation>
</comment>
<proteinExistence type="predicted"/>
<dbReference type="InterPro" id="IPR045062">
    <property type="entry name" value="Cyt_c_biogenesis_CcsA/CcmC"/>
</dbReference>
<dbReference type="AlphaFoldDB" id="A0A8D7BE72"/>
<evidence type="ECO:0000256" key="5">
    <source>
        <dbReference type="ARBA" id="ARBA00023136"/>
    </source>
</evidence>
<evidence type="ECO:0000256" key="6">
    <source>
        <dbReference type="SAM" id="Phobius"/>
    </source>
</evidence>
<protein>
    <submittedName>
        <fullName evidence="8">(wild Malaysian banana) hypothetical protein</fullName>
    </submittedName>
</protein>
<evidence type="ECO:0000259" key="7">
    <source>
        <dbReference type="Pfam" id="PF01578"/>
    </source>
</evidence>
<dbReference type="InterPro" id="IPR002541">
    <property type="entry name" value="Cyt_c_assembly"/>
</dbReference>
<evidence type="ECO:0000313" key="8">
    <source>
        <dbReference type="EMBL" id="CAG1864638.1"/>
    </source>
</evidence>
<name>A0A8D7BE72_MUSAM</name>
<evidence type="ECO:0000256" key="3">
    <source>
        <dbReference type="ARBA" id="ARBA00022748"/>
    </source>
</evidence>
<keyword evidence="4 6" id="KW-1133">Transmembrane helix</keyword>
<keyword evidence="2 6" id="KW-0812">Transmembrane</keyword>
<dbReference type="GO" id="GO:0016020">
    <property type="term" value="C:membrane"/>
    <property type="evidence" value="ECO:0007669"/>
    <property type="project" value="UniProtKB-SubCell"/>
</dbReference>
<dbReference type="EMBL" id="HG996475">
    <property type="protein sequence ID" value="CAG1864638.1"/>
    <property type="molecule type" value="Genomic_DNA"/>
</dbReference>
<reference evidence="8" key="1">
    <citation type="submission" date="2021-03" db="EMBL/GenBank/DDBJ databases">
        <authorList>
            <consortium name="Genoscope - CEA"/>
            <person name="William W."/>
        </authorList>
    </citation>
    <scope>NUCLEOTIDE SEQUENCE</scope>
    <source>
        <strain evidence="8">Doubled-haploid Pahang</strain>
    </source>
</reference>
<evidence type="ECO:0000256" key="2">
    <source>
        <dbReference type="ARBA" id="ARBA00022692"/>
    </source>
</evidence>
<organism evidence="8">
    <name type="scientific">Musa acuminata subsp. malaccensis</name>
    <name type="common">Wild banana</name>
    <name type="synonym">Musa malaccensis</name>
    <dbReference type="NCBI Taxonomy" id="214687"/>
    <lineage>
        <taxon>Eukaryota</taxon>
        <taxon>Viridiplantae</taxon>
        <taxon>Streptophyta</taxon>
        <taxon>Embryophyta</taxon>
        <taxon>Tracheophyta</taxon>
        <taxon>Spermatophyta</taxon>
        <taxon>Magnoliopsida</taxon>
        <taxon>Liliopsida</taxon>
        <taxon>Zingiberales</taxon>
        <taxon>Musaceae</taxon>
        <taxon>Musa</taxon>
    </lineage>
</organism>
<feature type="transmembrane region" description="Helical" evidence="6">
    <location>
        <begin position="21"/>
        <end position="43"/>
    </location>
</feature>
<keyword evidence="3" id="KW-0201">Cytochrome c-type biogenesis</keyword>
<evidence type="ECO:0000256" key="4">
    <source>
        <dbReference type="ARBA" id="ARBA00022989"/>
    </source>
</evidence>
<dbReference type="Pfam" id="PF01578">
    <property type="entry name" value="Cytochrom_C_asm"/>
    <property type="match status" value="1"/>
</dbReference>
<dbReference type="PANTHER" id="PTHR30071">
    <property type="entry name" value="HEME EXPORTER PROTEIN C"/>
    <property type="match status" value="1"/>
</dbReference>
<keyword evidence="5 6" id="KW-0472">Membrane</keyword>
<sequence>MLIRLPSCLFPMLVPSAMPHCKTLFCGGFPFLTIGILSGAVWANESWGYYWNWDPKDTLAFLTFTIFYIYSHTHTRRINLLRIGLHSYGSFTLTST</sequence>
<feature type="domain" description="Cytochrome c assembly protein" evidence="7">
    <location>
        <begin position="21"/>
        <end position="75"/>
    </location>
</feature>
<dbReference type="GO" id="GO:0017004">
    <property type="term" value="P:cytochrome complex assembly"/>
    <property type="evidence" value="ECO:0007669"/>
    <property type="project" value="UniProtKB-KW"/>
</dbReference>
<feature type="transmembrane region" description="Helical" evidence="6">
    <location>
        <begin position="58"/>
        <end position="75"/>
    </location>
</feature>